<dbReference type="EMBL" id="JARJLM010000549">
    <property type="protein sequence ID" value="MDF3837946.1"/>
    <property type="molecule type" value="Genomic_DNA"/>
</dbReference>
<keyword evidence="2" id="KW-1185">Reference proteome</keyword>
<dbReference type="Proteomes" id="UP001216674">
    <property type="component" value="Unassembled WGS sequence"/>
</dbReference>
<name>A0ABT6AZA1_9BURK</name>
<organism evidence="1 2">
    <name type="scientific">Cupriavidus basilensis</name>
    <dbReference type="NCBI Taxonomy" id="68895"/>
    <lineage>
        <taxon>Bacteria</taxon>
        <taxon>Pseudomonadati</taxon>
        <taxon>Pseudomonadota</taxon>
        <taxon>Betaproteobacteria</taxon>
        <taxon>Burkholderiales</taxon>
        <taxon>Burkholderiaceae</taxon>
        <taxon>Cupriavidus</taxon>
    </lineage>
</organism>
<evidence type="ECO:0000313" key="2">
    <source>
        <dbReference type="Proteomes" id="UP001216674"/>
    </source>
</evidence>
<reference evidence="1 2" key="1">
    <citation type="submission" date="2023-03" db="EMBL/GenBank/DDBJ databases">
        <title>Draft assemblies of triclosan tolerant bacteria isolated from returned activated sludge.</title>
        <authorList>
            <person name="Van Hamelsveld S."/>
        </authorList>
    </citation>
    <scope>NUCLEOTIDE SEQUENCE [LARGE SCALE GENOMIC DNA]</scope>
    <source>
        <strain evidence="1 2">GW210010_S58</strain>
    </source>
</reference>
<protein>
    <recommendedName>
        <fullName evidence="3">PIN domain-containing protein</fullName>
    </recommendedName>
</protein>
<dbReference type="RefSeq" id="WP_276268036.1">
    <property type="nucleotide sequence ID" value="NZ_JARJLM010000549.1"/>
</dbReference>
<evidence type="ECO:0008006" key="3">
    <source>
        <dbReference type="Google" id="ProtNLM"/>
    </source>
</evidence>
<sequence length="65" mass="6876">MSEGKARTAKVFVDSNVVLCLLSEDAAKADRSEGLMRLKPTIPCGAICQPGCVRLLQAGCAAQWP</sequence>
<gene>
    <name evidence="1" type="ORF">P3W85_34185</name>
</gene>
<accession>A0ABT6AZA1</accession>
<evidence type="ECO:0000313" key="1">
    <source>
        <dbReference type="EMBL" id="MDF3837946.1"/>
    </source>
</evidence>
<comment type="caution">
    <text evidence="1">The sequence shown here is derived from an EMBL/GenBank/DDBJ whole genome shotgun (WGS) entry which is preliminary data.</text>
</comment>
<proteinExistence type="predicted"/>